<dbReference type="NCBIfam" id="NF008359">
    <property type="entry name" value="PRK11148.1"/>
    <property type="match status" value="1"/>
</dbReference>
<evidence type="ECO:0000259" key="5">
    <source>
        <dbReference type="Pfam" id="PF00149"/>
    </source>
</evidence>
<dbReference type="AlphaFoldDB" id="A0A7S6VU15"/>
<keyword evidence="2 6" id="KW-0378">Hydrolase</keyword>
<dbReference type="GO" id="GO:0046872">
    <property type="term" value="F:metal ion binding"/>
    <property type="evidence" value="ECO:0007669"/>
    <property type="project" value="UniProtKB-KW"/>
</dbReference>
<evidence type="ECO:0000256" key="3">
    <source>
        <dbReference type="ARBA" id="ARBA00023004"/>
    </source>
</evidence>
<keyword evidence="7" id="KW-1185">Reference proteome</keyword>
<evidence type="ECO:0000256" key="4">
    <source>
        <dbReference type="ARBA" id="ARBA00025742"/>
    </source>
</evidence>
<dbReference type="Gene3D" id="3.60.21.10">
    <property type="match status" value="1"/>
</dbReference>
<keyword evidence="1" id="KW-0479">Metal-binding</keyword>
<protein>
    <submittedName>
        <fullName evidence="6">3',5'-cyclic-AMP phosphodiesterase</fullName>
        <ecNumber evidence="6">3.1.4.53</ecNumber>
    </submittedName>
</protein>
<comment type="similarity">
    <text evidence="4">Belongs to the cyclic nucleotide phosphodiesterase class-III family.</text>
</comment>
<evidence type="ECO:0000313" key="6">
    <source>
        <dbReference type="EMBL" id="QOW44758.1"/>
    </source>
</evidence>
<dbReference type="Proteomes" id="UP000593966">
    <property type="component" value="Chromosome"/>
</dbReference>
<feature type="domain" description="Calcineurin-like phosphoesterase" evidence="5">
    <location>
        <begin position="15"/>
        <end position="200"/>
    </location>
</feature>
<gene>
    <name evidence="6" type="primary">cpdA</name>
    <name evidence="6" type="ORF">G0028_01925</name>
</gene>
<evidence type="ECO:0000313" key="7">
    <source>
        <dbReference type="Proteomes" id="UP000593966"/>
    </source>
</evidence>
<organism evidence="6 7">
    <name type="scientific">Acinetobacter piscicola</name>
    <dbReference type="NCBI Taxonomy" id="2006115"/>
    <lineage>
        <taxon>Bacteria</taxon>
        <taxon>Pseudomonadati</taxon>
        <taxon>Pseudomonadota</taxon>
        <taxon>Gammaproteobacteria</taxon>
        <taxon>Moraxellales</taxon>
        <taxon>Moraxellaceae</taxon>
        <taxon>Acinetobacter</taxon>
    </lineage>
</organism>
<evidence type="ECO:0000256" key="2">
    <source>
        <dbReference type="ARBA" id="ARBA00022801"/>
    </source>
</evidence>
<accession>A0A7S6VU15</accession>
<dbReference type="PANTHER" id="PTHR42988">
    <property type="entry name" value="PHOSPHOHYDROLASE"/>
    <property type="match status" value="1"/>
</dbReference>
<dbReference type="EMBL" id="CP048659">
    <property type="protein sequence ID" value="QOW44758.1"/>
    <property type="molecule type" value="Genomic_DNA"/>
</dbReference>
<dbReference type="PANTHER" id="PTHR42988:SF2">
    <property type="entry name" value="CYCLIC NUCLEOTIDE PHOSPHODIESTERASE CBUA0032-RELATED"/>
    <property type="match status" value="1"/>
</dbReference>
<dbReference type="EC" id="3.1.4.53" evidence="6"/>
<dbReference type="InterPro" id="IPR050884">
    <property type="entry name" value="CNP_phosphodiesterase-III"/>
</dbReference>
<sequence>MSTYQINSKNREPVIIQISDTHLMTDPNEHFIGISPEQNFHAVIAQILQEHPHIDAIVHTGDLAQQATTETYQRYQAYMQSLGIPFFQIPGNHDDLSLFPFLMPLPEPACVEIGDWCFILLNSAVPKQVDGWIQTEQLLHLTHLLQQTQDKFVILACHHHPFEMHSQWIDQHKLKNTDQLTTLLSQFTHIKAVLFGHVHQESIHVWNNIQFLSTPATCAQFKPLSENFALDEAAPGYRYLHLKSDGQFESAIFRLKDYNQTINNEISGY</sequence>
<dbReference type="Pfam" id="PF00149">
    <property type="entry name" value="Metallophos"/>
    <property type="match status" value="1"/>
</dbReference>
<evidence type="ECO:0000256" key="1">
    <source>
        <dbReference type="ARBA" id="ARBA00022723"/>
    </source>
</evidence>
<keyword evidence="3" id="KW-0408">Iron</keyword>
<proteinExistence type="inferred from homology"/>
<dbReference type="SUPFAM" id="SSF56300">
    <property type="entry name" value="Metallo-dependent phosphatases"/>
    <property type="match status" value="1"/>
</dbReference>
<dbReference type="InterPro" id="IPR004843">
    <property type="entry name" value="Calcineurin-like_PHP"/>
</dbReference>
<name>A0A7S6VU15_9GAMM</name>
<dbReference type="GO" id="GO:0004115">
    <property type="term" value="F:3',5'-cyclic-AMP phosphodiesterase activity"/>
    <property type="evidence" value="ECO:0007669"/>
    <property type="project" value="UniProtKB-EC"/>
</dbReference>
<dbReference type="RefSeq" id="WP_180044934.1">
    <property type="nucleotide sequence ID" value="NZ_CP048659.1"/>
</dbReference>
<dbReference type="InterPro" id="IPR029052">
    <property type="entry name" value="Metallo-depent_PP-like"/>
</dbReference>
<reference evidence="6 7" key="1">
    <citation type="submission" date="2020-02" db="EMBL/GenBank/DDBJ databases">
        <title>Tigecycline-resistant Acinetobacter species from pigs and migratory birds.</title>
        <authorList>
            <person name="Chen C."/>
            <person name="Sun J."/>
            <person name="Liao X.-P."/>
            <person name="Liu Y.-H."/>
        </authorList>
    </citation>
    <scope>NUCLEOTIDE SEQUENCE [LARGE SCALE GENOMIC DNA]</scope>
    <source>
        <strain evidence="6 7">YH12207_T</strain>
    </source>
</reference>